<sequence>MTSSVVESDAGRKERDDLEHGGISSMPILRRRAIALPISPSTSHTDHTLAAKLLSEKSVVAYLLALGQTPIPHLDEGQNMMAIRDRLEEIDGHFTIAGVKLFFVQQPDPQFRNEELERKSKGNVLIETLIAGELGLPTVAGPTYEVPSHGIRILHPTILILTKLKRWCSDRSSTRPKTISKNRIDRNDITFMITFLAQNSLKIEFNDYTGKPKEELLKMVATFHAKLVDGGEDGTLTKLQVVMYPEDWEVMKALPVVEEEDLTPPVD</sequence>
<dbReference type="Proteomes" id="UP001055072">
    <property type="component" value="Unassembled WGS sequence"/>
</dbReference>
<protein>
    <submittedName>
        <fullName evidence="1">Uncharacterized protein</fullName>
    </submittedName>
</protein>
<reference evidence="1" key="1">
    <citation type="journal article" date="2021" name="Environ. Microbiol.">
        <title>Gene family expansions and transcriptome signatures uncover fungal adaptations to wood decay.</title>
        <authorList>
            <person name="Hage H."/>
            <person name="Miyauchi S."/>
            <person name="Viragh M."/>
            <person name="Drula E."/>
            <person name="Min B."/>
            <person name="Chaduli D."/>
            <person name="Navarro D."/>
            <person name="Favel A."/>
            <person name="Norest M."/>
            <person name="Lesage-Meessen L."/>
            <person name="Balint B."/>
            <person name="Merenyi Z."/>
            <person name="de Eugenio L."/>
            <person name="Morin E."/>
            <person name="Martinez A.T."/>
            <person name="Baldrian P."/>
            <person name="Stursova M."/>
            <person name="Martinez M.J."/>
            <person name="Novotny C."/>
            <person name="Magnuson J.K."/>
            <person name="Spatafora J.W."/>
            <person name="Maurice S."/>
            <person name="Pangilinan J."/>
            <person name="Andreopoulos W."/>
            <person name="LaButti K."/>
            <person name="Hundley H."/>
            <person name="Na H."/>
            <person name="Kuo A."/>
            <person name="Barry K."/>
            <person name="Lipzen A."/>
            <person name="Henrissat B."/>
            <person name="Riley R."/>
            <person name="Ahrendt S."/>
            <person name="Nagy L.G."/>
            <person name="Grigoriev I.V."/>
            <person name="Martin F."/>
            <person name="Rosso M.N."/>
        </authorList>
    </citation>
    <scope>NUCLEOTIDE SEQUENCE</scope>
    <source>
        <strain evidence="1">CBS 384.51</strain>
    </source>
</reference>
<evidence type="ECO:0000313" key="1">
    <source>
        <dbReference type="EMBL" id="KAI0089705.1"/>
    </source>
</evidence>
<keyword evidence="2" id="KW-1185">Reference proteome</keyword>
<comment type="caution">
    <text evidence="1">The sequence shown here is derived from an EMBL/GenBank/DDBJ whole genome shotgun (WGS) entry which is preliminary data.</text>
</comment>
<gene>
    <name evidence="1" type="ORF">BDY19DRAFT_992680</name>
</gene>
<dbReference type="EMBL" id="MU274909">
    <property type="protein sequence ID" value="KAI0089705.1"/>
    <property type="molecule type" value="Genomic_DNA"/>
</dbReference>
<evidence type="ECO:0000313" key="2">
    <source>
        <dbReference type="Proteomes" id="UP001055072"/>
    </source>
</evidence>
<name>A0ACB8U671_9APHY</name>
<accession>A0ACB8U671</accession>
<proteinExistence type="predicted"/>
<organism evidence="1 2">
    <name type="scientific">Irpex rosettiformis</name>
    <dbReference type="NCBI Taxonomy" id="378272"/>
    <lineage>
        <taxon>Eukaryota</taxon>
        <taxon>Fungi</taxon>
        <taxon>Dikarya</taxon>
        <taxon>Basidiomycota</taxon>
        <taxon>Agaricomycotina</taxon>
        <taxon>Agaricomycetes</taxon>
        <taxon>Polyporales</taxon>
        <taxon>Irpicaceae</taxon>
        <taxon>Irpex</taxon>
    </lineage>
</organism>